<dbReference type="SUPFAM" id="SSF89372">
    <property type="entry name" value="Fucose-specific lectin"/>
    <property type="match status" value="1"/>
</dbReference>
<dbReference type="RefSeq" id="WP_310398751.1">
    <property type="nucleotide sequence ID" value="NZ_JAVDWW010000001.1"/>
</dbReference>
<name>A0ABU1X9Q9_9NOCA</name>
<protein>
    <submittedName>
        <fullName evidence="2">Uncharacterized protein</fullName>
    </submittedName>
</protein>
<evidence type="ECO:0000313" key="3">
    <source>
        <dbReference type="Proteomes" id="UP001251217"/>
    </source>
</evidence>
<dbReference type="Gene3D" id="2.120.10.70">
    <property type="entry name" value="Fucose-specific lectin"/>
    <property type="match status" value="2"/>
</dbReference>
<sequence length="865" mass="91185">MATLTFDRPIVTPPGTPLGGSVHVEVSDNGDYFVRFHTHSSSILGNFDFNLRAYLTAPGFPTMAFIQSGHVSGVDSWDREEHGHNPLLALYWLQLQAAPTYSVAKDYKWGGVVGTLEDLVEDVVDVAAGVAGAALGVVIGATREAIDWLGATLGPGGTLGVVGGVVVFAVAAAAGAGIGGAIVLGIVAGVAVGAVTNALIKYRPLNDAEIRFARQVYGNSMPYDKVLITNLAGLGGRAFTAPGIDGKTYCNLGNGYDNPLGPGGNSYPKPGQLLIHELAHAWQIAHAGFLPALMCSGMVNQAQYTMGDNVYQYGPAGPDWSAFNAEQQGAIVDQWFGGTDRSARSMAMDQQNPYYRYIWNDILGRNPTDDPPANLRAAASSGLSVLAPEGNRLDVFWPRRDGAVGWQWWDIAPHQSWGDHGVVNIAGAGAAPAGSSVAAVSREPNHLDAFWGGADGAVTTQWSAPDAAWGSHGSFTITPAGAMRPGGTVAAVARTADNLDVFWVAPDGAVCTQWWHAAPGHSWADHGAFPIVPAGSAEPGSALAVVARTPDNLDVYWVGPDGSIRSQWWHAAPGHSWADHGAFAVAPAGSARAGSPLAVVARTPDNVDVYWVGPDGSVRSQWWHAAPGHSWADHGSFAITSAGAVGEGGIAATARTPINLDVFWVAPDGSVGTQWWHGAPAHGWADHSAFPIAPAGSADPASPITCAGRLARHLDVFWVRPDGAIATQWWDAAPDQGWNHAPFAITAAGEAPVPHAPHLITTLEAVGVDFSVPRNDLVQWLEDPEFTPYPAVAAALIARLGPRRLRKPVYLDVIVFYYENSPGNPAPRKPQDVETTVLEEAVMKGFEVRYDEPVDKFDDVLLPAG</sequence>
<dbReference type="EMBL" id="JAVDWW010000001">
    <property type="protein sequence ID" value="MDR7166802.1"/>
    <property type="molecule type" value="Genomic_DNA"/>
</dbReference>
<accession>A0ABU1X9Q9</accession>
<dbReference type="Proteomes" id="UP001251217">
    <property type="component" value="Unassembled WGS sequence"/>
</dbReference>
<evidence type="ECO:0000256" key="1">
    <source>
        <dbReference type="SAM" id="Phobius"/>
    </source>
</evidence>
<keyword evidence="3" id="KW-1185">Reference proteome</keyword>
<evidence type="ECO:0000313" key="2">
    <source>
        <dbReference type="EMBL" id="MDR7166802.1"/>
    </source>
</evidence>
<proteinExistence type="predicted"/>
<keyword evidence="1" id="KW-0472">Membrane</keyword>
<feature type="transmembrane region" description="Helical" evidence="1">
    <location>
        <begin position="178"/>
        <end position="200"/>
    </location>
</feature>
<organism evidence="2 3">
    <name type="scientific">Nocardia kruczakiae</name>
    <dbReference type="NCBI Taxonomy" id="261477"/>
    <lineage>
        <taxon>Bacteria</taxon>
        <taxon>Bacillati</taxon>
        <taxon>Actinomycetota</taxon>
        <taxon>Actinomycetes</taxon>
        <taxon>Mycobacteriales</taxon>
        <taxon>Nocardiaceae</taxon>
        <taxon>Nocardia</taxon>
    </lineage>
</organism>
<gene>
    <name evidence="2" type="ORF">J2W56_000520</name>
</gene>
<keyword evidence="1" id="KW-1133">Transmembrane helix</keyword>
<reference evidence="2 3" key="1">
    <citation type="submission" date="2023-07" db="EMBL/GenBank/DDBJ databases">
        <title>Sorghum-associated microbial communities from plants grown in Nebraska, USA.</title>
        <authorList>
            <person name="Schachtman D."/>
        </authorList>
    </citation>
    <scope>NUCLEOTIDE SEQUENCE [LARGE SCALE GENOMIC DNA]</scope>
    <source>
        <strain evidence="2 3">4272</strain>
    </source>
</reference>
<feature type="transmembrane region" description="Helical" evidence="1">
    <location>
        <begin position="148"/>
        <end position="172"/>
    </location>
</feature>
<keyword evidence="1" id="KW-0812">Transmembrane</keyword>
<comment type="caution">
    <text evidence="2">The sequence shown here is derived from an EMBL/GenBank/DDBJ whole genome shotgun (WGS) entry which is preliminary data.</text>
</comment>